<organism evidence="12 13">
    <name type="scientific">Anaeramoeba ignava</name>
    <name type="common">Anaerobic marine amoeba</name>
    <dbReference type="NCBI Taxonomy" id="1746090"/>
    <lineage>
        <taxon>Eukaryota</taxon>
        <taxon>Metamonada</taxon>
        <taxon>Anaeramoebidae</taxon>
        <taxon>Anaeramoeba</taxon>
    </lineage>
</organism>
<dbReference type="FunFam" id="3.90.110.10:FF:000002">
    <property type="entry name" value="Malate dehydrogenase"/>
    <property type="match status" value="1"/>
</dbReference>
<comment type="caution">
    <text evidence="12">The sequence shown here is derived from an EMBL/GenBank/DDBJ whole genome shotgun (WGS) entry which is preliminary data.</text>
</comment>
<feature type="binding site" evidence="7">
    <location>
        <begin position="10"/>
        <end position="16"/>
    </location>
    <ligand>
        <name>NAD(+)</name>
        <dbReference type="ChEBI" id="CHEBI:57540"/>
    </ligand>
</feature>
<feature type="domain" description="Lactate/malate dehydrogenase C-terminal" evidence="11">
    <location>
        <begin position="155"/>
        <end position="336"/>
    </location>
</feature>
<keyword evidence="13" id="KW-1185">Reference proteome</keyword>
<evidence type="ECO:0000256" key="2">
    <source>
        <dbReference type="ARBA" id="ARBA00012995"/>
    </source>
</evidence>
<protein>
    <recommendedName>
        <fullName evidence="2 9">Malate dehydrogenase</fullName>
        <ecNumber evidence="2 9">1.1.1.37</ecNumber>
    </recommendedName>
</protein>
<comment type="catalytic activity">
    <reaction evidence="9">
        <text>(S)-malate + NAD(+) = oxaloacetate + NADH + H(+)</text>
        <dbReference type="Rhea" id="RHEA:21432"/>
        <dbReference type="ChEBI" id="CHEBI:15378"/>
        <dbReference type="ChEBI" id="CHEBI:15589"/>
        <dbReference type="ChEBI" id="CHEBI:16452"/>
        <dbReference type="ChEBI" id="CHEBI:57540"/>
        <dbReference type="ChEBI" id="CHEBI:57945"/>
        <dbReference type="EC" id="1.1.1.37"/>
    </reaction>
</comment>
<evidence type="ECO:0000259" key="10">
    <source>
        <dbReference type="Pfam" id="PF00056"/>
    </source>
</evidence>
<dbReference type="EC" id="1.1.1.37" evidence="2 9"/>
<feature type="binding site" evidence="6">
    <location>
        <position position="130"/>
    </location>
    <ligand>
        <name>substrate</name>
    </ligand>
</feature>
<evidence type="ECO:0000256" key="8">
    <source>
        <dbReference type="RuleBase" id="RU003369"/>
    </source>
</evidence>
<evidence type="ECO:0000256" key="6">
    <source>
        <dbReference type="PIRSR" id="PIRSR000102-2"/>
    </source>
</evidence>
<dbReference type="Pfam" id="PF02866">
    <property type="entry name" value="Ldh_1_C"/>
    <property type="match status" value="1"/>
</dbReference>
<accession>A0A9Q0LTA7</accession>
<dbReference type="Gene3D" id="3.90.110.10">
    <property type="entry name" value="Lactate dehydrogenase/glycoside hydrolase, family 4, C-terminal"/>
    <property type="match status" value="1"/>
</dbReference>
<name>A0A9Q0LTA7_ANAIG</name>
<feature type="binding site" evidence="6">
    <location>
        <position position="91"/>
    </location>
    <ligand>
        <name>substrate</name>
    </ligand>
</feature>
<dbReference type="Proteomes" id="UP001149090">
    <property type="component" value="Unassembled WGS sequence"/>
</dbReference>
<sequence>MKPLHVCITGAAGQIGQIVAFKVANGEIFGKSQLINLALLDIEPAFPLLEALQMELEECLFSSLKSITITTDLKVAFEKCQYAILIGAKPRGKNMQRKDLIEANSKIFEEQGRAINEYADRRIKVLVVGNPANTNCLICLKNAPRIRNSNFCAMTRLDLNRAKYQIALKANRNVSTLRNVIIWGNHSSTQFPDVSQAYFINEDDEIDNENDEEIRVEEVIKDKTWIQKDFIELIQQRGTTVINARGLSSAASAAQAICDHMRDWIQGTPSNSITSFGVISDGSYGIPRDIVYSFPVVCFNSEWQIIKNLKIEEFTKKKMEESAKELIEEKETAFRFLNY</sequence>
<dbReference type="SUPFAM" id="SSF56327">
    <property type="entry name" value="LDH C-terminal domain-like"/>
    <property type="match status" value="1"/>
</dbReference>
<evidence type="ECO:0000256" key="3">
    <source>
        <dbReference type="ARBA" id="ARBA00023002"/>
    </source>
</evidence>
<feature type="binding site" evidence="7">
    <location>
        <begin position="128"/>
        <end position="130"/>
    </location>
    <ligand>
        <name>NAD(+)</name>
        <dbReference type="ChEBI" id="CHEBI:57540"/>
    </ligand>
</feature>
<reference evidence="12" key="1">
    <citation type="submission" date="2022-10" db="EMBL/GenBank/DDBJ databases">
        <title>Novel sulphate-reducing endosymbionts in the free-living metamonad Anaeramoeba.</title>
        <authorList>
            <person name="Jerlstrom-Hultqvist J."/>
            <person name="Cepicka I."/>
            <person name="Gallot-Lavallee L."/>
            <person name="Salas-Leiva D."/>
            <person name="Curtis B.A."/>
            <person name="Zahonova K."/>
            <person name="Pipaliya S."/>
            <person name="Dacks J."/>
            <person name="Roger A.J."/>
        </authorList>
    </citation>
    <scope>NUCLEOTIDE SEQUENCE</scope>
    <source>
        <strain evidence="12">BMAN</strain>
    </source>
</reference>
<evidence type="ECO:0000256" key="4">
    <source>
        <dbReference type="ARBA" id="ARBA00023027"/>
    </source>
</evidence>
<dbReference type="PANTHER" id="PTHR23382">
    <property type="entry name" value="MALATE DEHYDROGENASE"/>
    <property type="match status" value="1"/>
</dbReference>
<evidence type="ECO:0000313" key="13">
    <source>
        <dbReference type="Proteomes" id="UP001149090"/>
    </source>
</evidence>
<dbReference type="InterPro" id="IPR022383">
    <property type="entry name" value="Lactate/malate_DH_C"/>
</dbReference>
<dbReference type="GO" id="GO:0030060">
    <property type="term" value="F:L-malate dehydrogenase (NAD+) activity"/>
    <property type="evidence" value="ECO:0007669"/>
    <property type="project" value="UniProtKB-EC"/>
</dbReference>
<dbReference type="InterPro" id="IPR010945">
    <property type="entry name" value="Malate_DH_type2"/>
</dbReference>
<dbReference type="FunFam" id="3.40.50.720:FF:000010">
    <property type="entry name" value="Malate dehydrogenase"/>
    <property type="match status" value="1"/>
</dbReference>
<dbReference type="PROSITE" id="PS00068">
    <property type="entry name" value="MDH"/>
    <property type="match status" value="1"/>
</dbReference>
<evidence type="ECO:0000256" key="9">
    <source>
        <dbReference type="RuleBase" id="RU003405"/>
    </source>
</evidence>
<dbReference type="EMBL" id="JAPDFW010000054">
    <property type="protein sequence ID" value="KAJ5078316.1"/>
    <property type="molecule type" value="Genomic_DNA"/>
</dbReference>
<dbReference type="InterPro" id="IPR015955">
    <property type="entry name" value="Lactate_DH/Glyco_Ohase_4_C"/>
</dbReference>
<dbReference type="NCBIfam" id="TIGR01759">
    <property type="entry name" value="MalateDH-SF1"/>
    <property type="match status" value="1"/>
</dbReference>
<feature type="domain" description="Lactate/malate dehydrogenase N-terminal" evidence="10">
    <location>
        <begin position="5"/>
        <end position="151"/>
    </location>
</feature>
<dbReference type="InterPro" id="IPR001236">
    <property type="entry name" value="Lactate/malate_DH_N"/>
</dbReference>
<evidence type="ECO:0000256" key="5">
    <source>
        <dbReference type="PIRSR" id="PIRSR000102-1"/>
    </source>
</evidence>
<dbReference type="InterPro" id="IPR001557">
    <property type="entry name" value="L-lactate/malate_DH"/>
</dbReference>
<keyword evidence="4 7" id="KW-0520">NAD</keyword>
<evidence type="ECO:0000313" key="12">
    <source>
        <dbReference type="EMBL" id="KAJ5078316.1"/>
    </source>
</evidence>
<comment type="similarity">
    <text evidence="1">Belongs to the LDH/MDH superfamily. MDH type 2 family.</text>
</comment>
<feature type="binding site" evidence="7">
    <location>
        <position position="104"/>
    </location>
    <ligand>
        <name>NAD(+)</name>
        <dbReference type="ChEBI" id="CHEBI:57540"/>
    </ligand>
</feature>
<evidence type="ECO:0000256" key="7">
    <source>
        <dbReference type="PIRSR" id="PIRSR000102-3"/>
    </source>
</evidence>
<evidence type="ECO:0000259" key="11">
    <source>
        <dbReference type="Pfam" id="PF02866"/>
    </source>
</evidence>
<keyword evidence="3 8" id="KW-0560">Oxidoreductase</keyword>
<dbReference type="AlphaFoldDB" id="A0A9Q0LTA7"/>
<feature type="binding site" evidence="6">
    <location>
        <position position="161"/>
    </location>
    <ligand>
        <name>substrate</name>
    </ligand>
</feature>
<dbReference type="Pfam" id="PF00056">
    <property type="entry name" value="Ldh_1_N"/>
    <property type="match status" value="1"/>
</dbReference>
<dbReference type="GO" id="GO:0006108">
    <property type="term" value="P:malate metabolic process"/>
    <property type="evidence" value="ECO:0007669"/>
    <property type="project" value="InterPro"/>
</dbReference>
<dbReference type="SUPFAM" id="SSF51735">
    <property type="entry name" value="NAD(P)-binding Rossmann-fold domains"/>
    <property type="match status" value="1"/>
</dbReference>
<dbReference type="NCBIfam" id="NF003916">
    <property type="entry name" value="PRK05442.1"/>
    <property type="match status" value="1"/>
</dbReference>
<dbReference type="OMA" id="GMIGSNM"/>
<gene>
    <name evidence="12" type="ORF">M0811_05104</name>
</gene>
<proteinExistence type="inferred from homology"/>
<feature type="active site" description="Proton acceptor" evidence="5">
    <location>
        <position position="186"/>
    </location>
</feature>
<dbReference type="OrthoDB" id="4069699at2759"/>
<keyword evidence="9" id="KW-0816">Tricarboxylic acid cycle</keyword>
<dbReference type="Gene3D" id="3.40.50.720">
    <property type="entry name" value="NAD(P)-binding Rossmann-like Domain"/>
    <property type="match status" value="1"/>
</dbReference>
<dbReference type="PIRSF" id="PIRSF000102">
    <property type="entry name" value="Lac_mal_DH"/>
    <property type="match status" value="1"/>
</dbReference>
<feature type="binding site" evidence="6">
    <location>
        <position position="97"/>
    </location>
    <ligand>
        <name>substrate</name>
    </ligand>
</feature>
<dbReference type="InterPro" id="IPR036291">
    <property type="entry name" value="NAD(P)-bd_dom_sf"/>
</dbReference>
<dbReference type="InterPro" id="IPR001252">
    <property type="entry name" value="Malate_DH_AS"/>
</dbReference>
<dbReference type="GO" id="GO:0006099">
    <property type="term" value="P:tricarboxylic acid cycle"/>
    <property type="evidence" value="ECO:0007669"/>
    <property type="project" value="UniProtKB-KW"/>
</dbReference>
<evidence type="ECO:0000256" key="1">
    <source>
        <dbReference type="ARBA" id="ARBA00009613"/>
    </source>
</evidence>
<feature type="binding site" evidence="7">
    <location>
        <position position="41"/>
    </location>
    <ligand>
        <name>NAD(+)</name>
        <dbReference type="ChEBI" id="CHEBI:57540"/>
    </ligand>
</feature>